<dbReference type="InterPro" id="IPR037185">
    <property type="entry name" value="EmrE-like"/>
</dbReference>
<dbReference type="PANTHER" id="PTHR42920">
    <property type="entry name" value="OS03G0707200 PROTEIN-RELATED"/>
    <property type="match status" value="1"/>
</dbReference>
<feature type="transmembrane region" description="Helical" evidence="6">
    <location>
        <begin position="98"/>
        <end position="115"/>
    </location>
</feature>
<organism evidence="8 9">
    <name type="scientific">Phenylobacterium haematophilum</name>
    <dbReference type="NCBI Taxonomy" id="98513"/>
    <lineage>
        <taxon>Bacteria</taxon>
        <taxon>Pseudomonadati</taxon>
        <taxon>Pseudomonadota</taxon>
        <taxon>Alphaproteobacteria</taxon>
        <taxon>Caulobacterales</taxon>
        <taxon>Caulobacteraceae</taxon>
        <taxon>Phenylobacterium</taxon>
    </lineage>
</organism>
<keyword evidence="4 6" id="KW-1133">Transmembrane helix</keyword>
<dbReference type="AlphaFoldDB" id="A0A840A1F6"/>
<feature type="domain" description="EamA" evidence="7">
    <location>
        <begin position="150"/>
        <end position="281"/>
    </location>
</feature>
<dbReference type="GO" id="GO:0005886">
    <property type="term" value="C:plasma membrane"/>
    <property type="evidence" value="ECO:0007669"/>
    <property type="project" value="UniProtKB-SubCell"/>
</dbReference>
<feature type="transmembrane region" description="Helical" evidence="6">
    <location>
        <begin position="208"/>
        <end position="226"/>
    </location>
</feature>
<feature type="transmembrane region" description="Helical" evidence="6">
    <location>
        <begin position="44"/>
        <end position="63"/>
    </location>
</feature>
<accession>A0A840A1F6</accession>
<evidence type="ECO:0000256" key="2">
    <source>
        <dbReference type="ARBA" id="ARBA00022475"/>
    </source>
</evidence>
<dbReference type="PANTHER" id="PTHR42920:SF5">
    <property type="entry name" value="EAMA DOMAIN-CONTAINING PROTEIN"/>
    <property type="match status" value="1"/>
</dbReference>
<dbReference type="InterPro" id="IPR000620">
    <property type="entry name" value="EamA_dom"/>
</dbReference>
<evidence type="ECO:0000256" key="5">
    <source>
        <dbReference type="ARBA" id="ARBA00023136"/>
    </source>
</evidence>
<feature type="transmembrane region" description="Helical" evidence="6">
    <location>
        <begin position="122"/>
        <end position="139"/>
    </location>
</feature>
<keyword evidence="9" id="KW-1185">Reference proteome</keyword>
<keyword evidence="2" id="KW-1003">Cell membrane</keyword>
<feature type="transmembrane region" description="Helical" evidence="6">
    <location>
        <begin position="12"/>
        <end position="32"/>
    </location>
</feature>
<feature type="transmembrane region" description="Helical" evidence="6">
    <location>
        <begin position="145"/>
        <end position="167"/>
    </location>
</feature>
<dbReference type="Pfam" id="PF00892">
    <property type="entry name" value="EamA"/>
    <property type="match status" value="1"/>
</dbReference>
<proteinExistence type="predicted"/>
<evidence type="ECO:0000256" key="1">
    <source>
        <dbReference type="ARBA" id="ARBA00004651"/>
    </source>
</evidence>
<evidence type="ECO:0000313" key="8">
    <source>
        <dbReference type="EMBL" id="MBB3891167.1"/>
    </source>
</evidence>
<evidence type="ECO:0000256" key="4">
    <source>
        <dbReference type="ARBA" id="ARBA00022989"/>
    </source>
</evidence>
<dbReference type="Proteomes" id="UP000530564">
    <property type="component" value="Unassembled WGS sequence"/>
</dbReference>
<evidence type="ECO:0000256" key="3">
    <source>
        <dbReference type="ARBA" id="ARBA00022692"/>
    </source>
</evidence>
<reference evidence="8 9" key="1">
    <citation type="submission" date="2020-08" db="EMBL/GenBank/DDBJ databases">
        <title>Genomic Encyclopedia of Type Strains, Phase IV (KMG-IV): sequencing the most valuable type-strain genomes for metagenomic binning, comparative biology and taxonomic classification.</title>
        <authorList>
            <person name="Goeker M."/>
        </authorList>
    </citation>
    <scope>NUCLEOTIDE SEQUENCE [LARGE SCALE GENOMIC DNA]</scope>
    <source>
        <strain evidence="8 9">DSM 21793</strain>
    </source>
</reference>
<evidence type="ECO:0000313" key="9">
    <source>
        <dbReference type="Proteomes" id="UP000530564"/>
    </source>
</evidence>
<protein>
    <submittedName>
        <fullName evidence="8">Inner membrane transporter RhtA</fullName>
    </submittedName>
</protein>
<evidence type="ECO:0000256" key="6">
    <source>
        <dbReference type="SAM" id="Phobius"/>
    </source>
</evidence>
<keyword evidence="5 6" id="KW-0472">Membrane</keyword>
<dbReference type="SUPFAM" id="SSF103481">
    <property type="entry name" value="Multidrug resistance efflux transporter EmrE"/>
    <property type="match status" value="2"/>
</dbReference>
<feature type="transmembrane region" description="Helical" evidence="6">
    <location>
        <begin position="264"/>
        <end position="282"/>
    </location>
</feature>
<sequence>MSMSSAPAPRALIPYAALIGAIVSLCAGTSFAKQLFPLVGAQGATAYRVGFSALLLCLIWRPWRQPLSRDDLGRLALYGSVLGLMNLSFYMAIRTIPLGLAIAIEFIGPLSLALIHARQPIHFVWIGLAALGLLLLLPWRDAAHALDPVGVGFAAAAAVCWALYIVLGKRTGHLPAGQSVALGMSTAALIVVPFGLVEAGARLFDLKLLALGLMVAIVSSAIPYSLEMVALRGIPKRSFGVMLSLEPAAGAVAGLLILGEHLALSQWLAIGLIIAASVGVILTDPAAAGQIAEDGAPAP</sequence>
<dbReference type="EMBL" id="JACIDK010000002">
    <property type="protein sequence ID" value="MBB3891167.1"/>
    <property type="molecule type" value="Genomic_DNA"/>
</dbReference>
<comment type="caution">
    <text evidence="8">The sequence shown here is derived from an EMBL/GenBank/DDBJ whole genome shotgun (WGS) entry which is preliminary data.</text>
</comment>
<gene>
    <name evidence="8" type="ORF">GGQ61_001884</name>
</gene>
<evidence type="ECO:0000259" key="7">
    <source>
        <dbReference type="Pfam" id="PF00892"/>
    </source>
</evidence>
<dbReference type="InterPro" id="IPR051258">
    <property type="entry name" value="Diverse_Substrate_Transporter"/>
</dbReference>
<name>A0A840A1F6_9CAUL</name>
<dbReference type="RefSeq" id="WP_425500992.1">
    <property type="nucleotide sequence ID" value="NZ_JACIDK010000002.1"/>
</dbReference>
<keyword evidence="3 6" id="KW-0812">Transmembrane</keyword>
<comment type="subcellular location">
    <subcellularLocation>
        <location evidence="1">Cell membrane</location>
        <topology evidence="1">Multi-pass membrane protein</topology>
    </subcellularLocation>
</comment>
<feature type="transmembrane region" description="Helical" evidence="6">
    <location>
        <begin position="238"/>
        <end position="258"/>
    </location>
</feature>
<feature type="transmembrane region" description="Helical" evidence="6">
    <location>
        <begin position="179"/>
        <end position="196"/>
    </location>
</feature>